<organism evidence="2">
    <name type="scientific">Phlebia radiata</name>
    <name type="common">White-rot fungus</name>
    <dbReference type="NCBI Taxonomy" id="5308"/>
    <lineage>
        <taxon>Eukaryota</taxon>
        <taxon>Fungi</taxon>
        <taxon>Dikarya</taxon>
        <taxon>Basidiomycota</taxon>
        <taxon>Agaricomycotina</taxon>
        <taxon>Agaricomycetes</taxon>
        <taxon>Polyporales</taxon>
        <taxon>Meruliaceae</taxon>
        <taxon>Phlebia</taxon>
    </lineage>
</organism>
<dbReference type="GeneID" id="14469541"/>
<dbReference type="AlphaFoldDB" id="L8B9G9"/>
<keyword evidence="1" id="KW-1133">Transmembrane helix</keyword>
<gene>
    <name evidence="2" type="ORF">Pra_mt0311</name>
</gene>
<proteinExistence type="predicted"/>
<keyword evidence="2" id="KW-0496">Mitochondrion</keyword>
<dbReference type="EMBL" id="HE613568">
    <property type="protein sequence ID" value="CCF07379.1"/>
    <property type="molecule type" value="Genomic_DNA"/>
</dbReference>
<keyword evidence="1" id="KW-0472">Membrane</keyword>
<evidence type="ECO:0000313" key="2">
    <source>
        <dbReference type="EMBL" id="CCF07379.1"/>
    </source>
</evidence>
<protein>
    <submittedName>
        <fullName evidence="2">Uncharacterized protein</fullName>
    </submittedName>
</protein>
<name>L8B9G9_PHLRA</name>
<dbReference type="RefSeq" id="YP_007374915.1">
    <property type="nucleotide sequence ID" value="NC_020148.1"/>
</dbReference>
<reference evidence="2" key="1">
    <citation type="journal article" date="2014" name="PLoS ONE">
        <title>Mitochondrial Genome of Phlebia radiata Is the Second Largest (156 kbp) among Fungi and Features Signs of Genome Flexibility and Recent Recombination Events.</title>
        <authorList>
            <person name="Salavirta H."/>
            <person name="Oksanen I."/>
            <person name="Kuuskeri J."/>
            <person name="Makela M."/>
            <person name="Laine P."/>
            <person name="Paulin L."/>
            <person name="Lundell T."/>
        </authorList>
    </citation>
    <scope>NUCLEOTIDE SEQUENCE</scope>
    <source>
        <strain evidence="2">79</strain>
    </source>
</reference>
<accession>L8B9G9</accession>
<feature type="transmembrane region" description="Helical" evidence="1">
    <location>
        <begin position="12"/>
        <end position="32"/>
    </location>
</feature>
<evidence type="ECO:0000256" key="1">
    <source>
        <dbReference type="SAM" id="Phobius"/>
    </source>
</evidence>
<geneLocation type="mitochondrion" evidence="2"/>
<keyword evidence="1" id="KW-0812">Transmembrane</keyword>
<sequence>MYSRNLKKKNKSLPLASLLFYLRIAFFSFYPLPWLRLRQGLNKLKAAPPAARLGLGQNRQAGACGSPSWLLSKHPLEPAAIKLD</sequence>